<comment type="caution">
    <text evidence="3">The sequence shown here is derived from an EMBL/GenBank/DDBJ whole genome shotgun (WGS) entry which is preliminary data.</text>
</comment>
<feature type="signal peptide" evidence="2">
    <location>
        <begin position="1"/>
        <end position="31"/>
    </location>
</feature>
<accession>A0A9P8WFZ6</accession>
<dbReference type="EMBL" id="JAGPYM010000002">
    <property type="protein sequence ID" value="KAH6898711.1"/>
    <property type="molecule type" value="Genomic_DNA"/>
</dbReference>
<dbReference type="OrthoDB" id="2342176at2759"/>
<feature type="compositionally biased region" description="Low complexity" evidence="1">
    <location>
        <begin position="105"/>
        <end position="118"/>
    </location>
</feature>
<dbReference type="AlphaFoldDB" id="A0A9P8WFZ6"/>
<reference evidence="3 4" key="1">
    <citation type="journal article" date="2021" name="Nat. Commun.">
        <title>Genetic determinants of endophytism in the Arabidopsis root mycobiome.</title>
        <authorList>
            <person name="Mesny F."/>
            <person name="Miyauchi S."/>
            <person name="Thiergart T."/>
            <person name="Pickel B."/>
            <person name="Atanasova L."/>
            <person name="Karlsson M."/>
            <person name="Huettel B."/>
            <person name="Barry K.W."/>
            <person name="Haridas S."/>
            <person name="Chen C."/>
            <person name="Bauer D."/>
            <person name="Andreopoulos W."/>
            <person name="Pangilinan J."/>
            <person name="LaButti K."/>
            <person name="Riley R."/>
            <person name="Lipzen A."/>
            <person name="Clum A."/>
            <person name="Drula E."/>
            <person name="Henrissat B."/>
            <person name="Kohler A."/>
            <person name="Grigoriev I.V."/>
            <person name="Martin F.M."/>
            <person name="Hacquard S."/>
        </authorList>
    </citation>
    <scope>NUCLEOTIDE SEQUENCE [LARGE SCALE GENOMIC DNA]</scope>
    <source>
        <strain evidence="3 4">MPI-CAGE-CH-0241</strain>
    </source>
</reference>
<evidence type="ECO:0008006" key="5">
    <source>
        <dbReference type="Google" id="ProtNLM"/>
    </source>
</evidence>
<keyword evidence="2" id="KW-0732">Signal</keyword>
<dbReference type="Proteomes" id="UP000777438">
    <property type="component" value="Unassembled WGS sequence"/>
</dbReference>
<feature type="region of interest" description="Disordered" evidence="1">
    <location>
        <begin position="104"/>
        <end position="125"/>
    </location>
</feature>
<organism evidence="3 4">
    <name type="scientific">Thelonectria olida</name>
    <dbReference type="NCBI Taxonomy" id="1576542"/>
    <lineage>
        <taxon>Eukaryota</taxon>
        <taxon>Fungi</taxon>
        <taxon>Dikarya</taxon>
        <taxon>Ascomycota</taxon>
        <taxon>Pezizomycotina</taxon>
        <taxon>Sordariomycetes</taxon>
        <taxon>Hypocreomycetidae</taxon>
        <taxon>Hypocreales</taxon>
        <taxon>Nectriaceae</taxon>
        <taxon>Thelonectria</taxon>
    </lineage>
</organism>
<proteinExistence type="predicted"/>
<sequence>MRFLSHNRPVSPSTHLASILVVSTLILQSLAASNSDVAAFSPPHRAPVRRDEDVGSSCDSEGQWNCMTSSWQRCASGEWSEVIQCAEGTKCEPSGHTMEFRVEWNNGSDSDSGSNSSDAPSLGRRVSPSHVTVLAVFWVCALGLWEWI</sequence>
<evidence type="ECO:0000313" key="4">
    <source>
        <dbReference type="Proteomes" id="UP000777438"/>
    </source>
</evidence>
<name>A0A9P8WFZ6_9HYPO</name>
<protein>
    <recommendedName>
        <fullName evidence="5">Extracellular membrane protein CFEM domain-containing protein</fullName>
    </recommendedName>
</protein>
<feature type="chain" id="PRO_5040361044" description="Extracellular membrane protein CFEM domain-containing protein" evidence="2">
    <location>
        <begin position="32"/>
        <end position="148"/>
    </location>
</feature>
<gene>
    <name evidence="3" type="ORF">B0T10DRAFT_473493</name>
</gene>
<evidence type="ECO:0000313" key="3">
    <source>
        <dbReference type="EMBL" id="KAH6898711.1"/>
    </source>
</evidence>
<evidence type="ECO:0000256" key="1">
    <source>
        <dbReference type="SAM" id="MobiDB-lite"/>
    </source>
</evidence>
<keyword evidence="4" id="KW-1185">Reference proteome</keyword>
<evidence type="ECO:0000256" key="2">
    <source>
        <dbReference type="SAM" id="SignalP"/>
    </source>
</evidence>